<protein>
    <submittedName>
        <fullName evidence="2">Uncharacterized protein</fullName>
    </submittedName>
</protein>
<keyword evidence="1" id="KW-0472">Membrane</keyword>
<evidence type="ECO:0000256" key="1">
    <source>
        <dbReference type="SAM" id="Phobius"/>
    </source>
</evidence>
<evidence type="ECO:0000313" key="2">
    <source>
        <dbReference type="Ensembl" id="ENSKMAP00000008035.1"/>
    </source>
</evidence>
<feature type="transmembrane region" description="Helical" evidence="1">
    <location>
        <begin position="80"/>
        <end position="96"/>
    </location>
</feature>
<reference evidence="2" key="1">
    <citation type="submission" date="2025-08" db="UniProtKB">
        <authorList>
            <consortium name="Ensembl"/>
        </authorList>
    </citation>
    <scope>IDENTIFICATION</scope>
</reference>
<accession>A0A3Q2ZXH7</accession>
<keyword evidence="1" id="KW-0812">Transmembrane</keyword>
<reference evidence="2" key="2">
    <citation type="submission" date="2025-09" db="UniProtKB">
        <authorList>
            <consortium name="Ensembl"/>
        </authorList>
    </citation>
    <scope>IDENTIFICATION</scope>
</reference>
<keyword evidence="3" id="KW-1185">Reference proteome</keyword>
<sequence length="142" mass="15593">MSKNSAYQTFSLSFIFLISYLSQILSSTTLSCDAASMSLAYSTVPICQIVLSSIFLVIFSLELDKKIQVVNFVGTDSIRALIGAILYTITSVMIFVEGAEDGVLVASGVIILLLLAFCKYVFFSHIKKKKVHRVMGHILLLV</sequence>
<proteinExistence type="predicted"/>
<feature type="transmembrane region" description="Helical" evidence="1">
    <location>
        <begin position="7"/>
        <end position="26"/>
    </location>
</feature>
<feature type="transmembrane region" description="Helical" evidence="1">
    <location>
        <begin position="102"/>
        <end position="123"/>
    </location>
</feature>
<keyword evidence="1" id="KW-1133">Transmembrane helix</keyword>
<name>A0A3Q2ZXH7_KRYMA</name>
<organism evidence="2 3">
    <name type="scientific">Kryptolebias marmoratus</name>
    <name type="common">Mangrove killifish</name>
    <name type="synonym">Rivulus marmoratus</name>
    <dbReference type="NCBI Taxonomy" id="37003"/>
    <lineage>
        <taxon>Eukaryota</taxon>
        <taxon>Metazoa</taxon>
        <taxon>Chordata</taxon>
        <taxon>Craniata</taxon>
        <taxon>Vertebrata</taxon>
        <taxon>Euteleostomi</taxon>
        <taxon>Actinopterygii</taxon>
        <taxon>Neopterygii</taxon>
        <taxon>Teleostei</taxon>
        <taxon>Neoteleostei</taxon>
        <taxon>Acanthomorphata</taxon>
        <taxon>Ovalentaria</taxon>
        <taxon>Atherinomorphae</taxon>
        <taxon>Cyprinodontiformes</taxon>
        <taxon>Rivulidae</taxon>
        <taxon>Kryptolebias</taxon>
    </lineage>
</organism>
<feature type="transmembrane region" description="Helical" evidence="1">
    <location>
        <begin position="38"/>
        <end position="59"/>
    </location>
</feature>
<dbReference type="PROSITE" id="PS51257">
    <property type="entry name" value="PROKAR_LIPOPROTEIN"/>
    <property type="match status" value="1"/>
</dbReference>
<dbReference type="AlphaFoldDB" id="A0A3Q2ZXH7"/>
<evidence type="ECO:0000313" key="3">
    <source>
        <dbReference type="Proteomes" id="UP000264800"/>
    </source>
</evidence>
<dbReference type="Proteomes" id="UP000264800">
    <property type="component" value="Unplaced"/>
</dbReference>
<dbReference type="Ensembl" id="ENSKMAT00000008161.1">
    <property type="protein sequence ID" value="ENSKMAP00000008035.1"/>
    <property type="gene ID" value="ENSKMAG00000006025.1"/>
</dbReference>